<dbReference type="AlphaFoldDB" id="A0A4Y7RTS2"/>
<dbReference type="GO" id="GO:0055087">
    <property type="term" value="C:Ski complex"/>
    <property type="evidence" value="ECO:0007669"/>
    <property type="project" value="TreeGrafter"/>
</dbReference>
<dbReference type="PANTHER" id="PTHR12131:SF1">
    <property type="entry name" value="ATP-DEPENDENT RNA HELICASE SUPV3L1, MITOCHONDRIAL-RELATED"/>
    <property type="match status" value="1"/>
</dbReference>
<dbReference type="PROSITE" id="PS51194">
    <property type="entry name" value="HELICASE_CTER"/>
    <property type="match status" value="1"/>
</dbReference>
<gene>
    <name evidence="9" type="primary">helY</name>
    <name evidence="9" type="ORF">Pmgp_00992</name>
</gene>
<evidence type="ECO:0000313" key="9">
    <source>
        <dbReference type="EMBL" id="TEB12375.1"/>
    </source>
</evidence>
<evidence type="ECO:0000256" key="3">
    <source>
        <dbReference type="ARBA" id="ARBA00022806"/>
    </source>
</evidence>
<evidence type="ECO:0000313" key="10">
    <source>
        <dbReference type="Proteomes" id="UP000297597"/>
    </source>
</evidence>
<keyword evidence="1" id="KW-0547">Nucleotide-binding</keyword>
<sequence length="1216" mass="138008">MANPKTKQARDRLLHFLKGQEPVPLELAYSCCDSDYEALAGALSSLIEKEEVLFGRTKTRHGWLIGASGTNPPDGVIVWHTDRNQMRGVLPKVLKELKKRARNGDVGLPDSAQEEKLKIITGLLSDGKPRTMTEIVAATGLQDLSYSVWRSLSKLPDGRFTLPDSEGAWESLFDYIRERPRRLADLLRLYRSHKEITAKLAAANNQELFVRLPRGMITTPDSTAGRKELAKNQQIKLWRDTLESLPYPFFIPEQLALDLGEFPSLADCYALTAEFEDKKYYCLRRDFPGEVLVDQLGEISGRYFAPPHTASAPVFLKEHSLGERESARVLGLNEETVKDLVSSGELDHFTLDERIRLWRSDLEELKRDRDKLRRLVGEYEKLGVNDTASLLGITSSQVRRLVEEGSLAPADNNQAAEDTVTDLIFKRSDVEKMRAQLPAALSRWAAPEEQARRHKELPADGEPRTKKRPLRKKETSPPEQKLVLDDFQIEASDALREGLSVLVSAPTGNGKTLVAEMLAKDVMAQGLGMVYTSPLKALSNQKYRDFRELFGEESVGLVTGDISINPGAPMLIMTTEIFRNWCLSEPDQLARTSYVVFDEIHYLDDAERGTTWEESILFAPPHMKILGLSATVPNVDEMADWISSVRGGNVVVILEKRRSVPLAVRWLLPSGRIVPEKEARGEILDLAEAFKRGKRYWVEYDKNVELPEVSCSEIIGLIQDKLPALFFVFSRGRTEILAQELGRDWDFLNAREKSAVSSQIKEAEALHPGTFSGPGWRGLRRLLLQGIAYHHAGLLPPIKYLVEKLYSSRQLWVVFCTETFAAGVNFPAASAIFDSTRKWDGYDFRILQNREFFQIAGRAGRRGFDQVGHVFIRVDSRFPEQTGFFEEKEVEPVSGRLAISPNTVLSLLRYKTDDEIECFLNNNFKMHQLKKKRNNLEQEIKIVSDRVLEIEATLCPENLTLACPLERIKARRQLKRLRWKGRKKEKDNLQKQLSSFTPKRCRETESCRLAADSLRQARNYLRLLRQEFRVVSEQADSVFREFREVRDLLEKLGYVKGREFYPRGIFALELHVQEILVTELAFAGLIEDAEPAEVAAFLAGVEFVPGRNTFTAKLELPASHETQVIKRELLSMGVPEKFCVWSGIPGPLAYAWYNGATFAELLEMSSLQPGDIFSIFRREIDLLRQIERAAAGNTNLAEKVRAIRNRLDREEIALSF</sequence>
<dbReference type="InterPro" id="IPR011545">
    <property type="entry name" value="DEAD/DEAH_box_helicase_dom"/>
</dbReference>
<dbReference type="RefSeq" id="WP_134212871.1">
    <property type="nucleotide sequence ID" value="NZ_QFFZ01000007.1"/>
</dbReference>
<dbReference type="InterPro" id="IPR027417">
    <property type="entry name" value="P-loop_NTPase"/>
</dbReference>
<keyword evidence="5" id="KW-0175">Coiled coil</keyword>
<dbReference type="InterPro" id="IPR050699">
    <property type="entry name" value="RNA-DNA_Helicase"/>
</dbReference>
<feature type="coiled-coil region" evidence="5">
    <location>
        <begin position="355"/>
        <end position="382"/>
    </location>
</feature>
<keyword evidence="3 9" id="KW-0347">Helicase</keyword>
<evidence type="ECO:0000256" key="1">
    <source>
        <dbReference type="ARBA" id="ARBA00022741"/>
    </source>
</evidence>
<dbReference type="OrthoDB" id="9807155at2"/>
<accession>A0A4Y7RTS2</accession>
<dbReference type="Proteomes" id="UP000297597">
    <property type="component" value="Unassembled WGS sequence"/>
</dbReference>
<protein>
    <submittedName>
        <fullName evidence="9">Putative helicase HelY</fullName>
        <ecNumber evidence="9">3.6.4.-</ecNumber>
    </submittedName>
</protein>
<dbReference type="PROSITE" id="PS51192">
    <property type="entry name" value="HELICASE_ATP_BIND_1"/>
    <property type="match status" value="1"/>
</dbReference>
<evidence type="ECO:0000256" key="6">
    <source>
        <dbReference type="SAM" id="MobiDB-lite"/>
    </source>
</evidence>
<feature type="domain" description="Helicase ATP-binding" evidence="7">
    <location>
        <begin position="492"/>
        <end position="650"/>
    </location>
</feature>
<dbReference type="EC" id="3.6.4.-" evidence="9"/>
<evidence type="ECO:0000259" key="7">
    <source>
        <dbReference type="PROSITE" id="PS51192"/>
    </source>
</evidence>
<evidence type="ECO:0000259" key="8">
    <source>
        <dbReference type="PROSITE" id="PS51194"/>
    </source>
</evidence>
<name>A0A4Y7RTS2_9FIRM</name>
<evidence type="ECO:0000256" key="2">
    <source>
        <dbReference type="ARBA" id="ARBA00022801"/>
    </source>
</evidence>
<comment type="caution">
    <text evidence="9">The sequence shown here is derived from an EMBL/GenBank/DDBJ whole genome shotgun (WGS) entry which is preliminary data.</text>
</comment>
<feature type="coiled-coil region" evidence="5">
    <location>
        <begin position="926"/>
        <end position="953"/>
    </location>
</feature>
<dbReference type="Pfam" id="PF08148">
    <property type="entry name" value="DSHCT"/>
    <property type="match status" value="1"/>
</dbReference>
<keyword evidence="2 9" id="KW-0378">Hydrolase</keyword>
<dbReference type="Gene3D" id="1.10.3380.30">
    <property type="match status" value="1"/>
</dbReference>
<dbReference type="GO" id="GO:0003676">
    <property type="term" value="F:nucleic acid binding"/>
    <property type="evidence" value="ECO:0007669"/>
    <property type="project" value="InterPro"/>
</dbReference>
<dbReference type="SMART" id="SM00490">
    <property type="entry name" value="HELICc"/>
    <property type="match status" value="1"/>
</dbReference>
<evidence type="ECO:0000256" key="5">
    <source>
        <dbReference type="SAM" id="Coils"/>
    </source>
</evidence>
<dbReference type="GO" id="GO:0004386">
    <property type="term" value="F:helicase activity"/>
    <property type="evidence" value="ECO:0007669"/>
    <property type="project" value="UniProtKB-KW"/>
</dbReference>
<dbReference type="PANTHER" id="PTHR12131">
    <property type="entry name" value="ATP-DEPENDENT RNA AND DNA HELICASE"/>
    <property type="match status" value="1"/>
</dbReference>
<dbReference type="CDD" id="cd18795">
    <property type="entry name" value="SF2_C_Ski2"/>
    <property type="match status" value="1"/>
</dbReference>
<dbReference type="InterPro" id="IPR001650">
    <property type="entry name" value="Helicase_C-like"/>
</dbReference>
<dbReference type="GO" id="GO:0005524">
    <property type="term" value="F:ATP binding"/>
    <property type="evidence" value="ECO:0007669"/>
    <property type="project" value="UniProtKB-KW"/>
</dbReference>
<organism evidence="9 10">
    <name type="scientific">Pelotomaculum propionicicum</name>
    <dbReference type="NCBI Taxonomy" id="258475"/>
    <lineage>
        <taxon>Bacteria</taxon>
        <taxon>Bacillati</taxon>
        <taxon>Bacillota</taxon>
        <taxon>Clostridia</taxon>
        <taxon>Eubacteriales</taxon>
        <taxon>Desulfotomaculaceae</taxon>
        <taxon>Pelotomaculum</taxon>
    </lineage>
</organism>
<dbReference type="Pfam" id="PF00270">
    <property type="entry name" value="DEAD"/>
    <property type="match status" value="1"/>
</dbReference>
<keyword evidence="10" id="KW-1185">Reference proteome</keyword>
<dbReference type="GO" id="GO:0070478">
    <property type="term" value="P:nuclear-transcribed mRNA catabolic process, 3'-5' exonucleolytic nonsense-mediated decay"/>
    <property type="evidence" value="ECO:0007669"/>
    <property type="project" value="TreeGrafter"/>
</dbReference>
<dbReference type="SMART" id="SM01142">
    <property type="entry name" value="DSHCT"/>
    <property type="match status" value="1"/>
</dbReference>
<feature type="domain" description="Helicase C-terminal" evidence="8">
    <location>
        <begin position="710"/>
        <end position="908"/>
    </location>
</feature>
<dbReference type="GO" id="GO:0016787">
    <property type="term" value="F:hydrolase activity"/>
    <property type="evidence" value="ECO:0007669"/>
    <property type="project" value="UniProtKB-KW"/>
</dbReference>
<dbReference type="Gene3D" id="3.40.50.300">
    <property type="entry name" value="P-loop containing nucleotide triphosphate hydrolases"/>
    <property type="match status" value="2"/>
</dbReference>
<feature type="region of interest" description="Disordered" evidence="6">
    <location>
        <begin position="441"/>
        <end position="479"/>
    </location>
</feature>
<reference evidence="9 10" key="1">
    <citation type="journal article" date="2018" name="Environ. Microbiol.">
        <title>Novel energy conservation strategies and behaviour of Pelotomaculum schinkii driving syntrophic propionate catabolism.</title>
        <authorList>
            <person name="Hidalgo-Ahumada C.A.P."/>
            <person name="Nobu M.K."/>
            <person name="Narihiro T."/>
            <person name="Tamaki H."/>
            <person name="Liu W.T."/>
            <person name="Kamagata Y."/>
            <person name="Stams A.J.M."/>
            <person name="Imachi H."/>
            <person name="Sousa D.Z."/>
        </authorList>
    </citation>
    <scope>NUCLEOTIDE SEQUENCE [LARGE SCALE GENOMIC DNA]</scope>
    <source>
        <strain evidence="9 10">MGP</strain>
    </source>
</reference>
<dbReference type="SMART" id="SM00487">
    <property type="entry name" value="DEXDc"/>
    <property type="match status" value="1"/>
</dbReference>
<keyword evidence="4" id="KW-0067">ATP-binding</keyword>
<dbReference type="InterPro" id="IPR012961">
    <property type="entry name" value="Ski2/MTR4_C"/>
</dbReference>
<proteinExistence type="predicted"/>
<dbReference type="EMBL" id="QFFZ01000007">
    <property type="protein sequence ID" value="TEB12375.1"/>
    <property type="molecule type" value="Genomic_DNA"/>
</dbReference>
<evidence type="ECO:0000256" key="4">
    <source>
        <dbReference type="ARBA" id="ARBA00022840"/>
    </source>
</evidence>
<dbReference type="SUPFAM" id="SSF52540">
    <property type="entry name" value="P-loop containing nucleoside triphosphate hydrolases"/>
    <property type="match status" value="1"/>
</dbReference>
<dbReference type="InterPro" id="IPR014001">
    <property type="entry name" value="Helicase_ATP-bd"/>
</dbReference>